<keyword evidence="1" id="KW-0472">Membrane</keyword>
<proteinExistence type="predicted"/>
<dbReference type="RefSeq" id="WP_054642095.1">
    <property type="nucleotide sequence ID" value="NZ_LNUB01000002.1"/>
</dbReference>
<feature type="transmembrane region" description="Helical" evidence="1">
    <location>
        <begin position="12"/>
        <end position="31"/>
    </location>
</feature>
<protein>
    <recommendedName>
        <fullName evidence="2">DUF1648 domain-containing protein</fullName>
    </recommendedName>
</protein>
<dbReference type="GO" id="GO:0009636">
    <property type="term" value="P:response to toxic substance"/>
    <property type="evidence" value="ECO:0007669"/>
    <property type="project" value="TreeGrafter"/>
</dbReference>
<accession>A0A210P6I3</accession>
<dbReference type="InterPro" id="IPR026272">
    <property type="entry name" value="SdpI"/>
</dbReference>
<dbReference type="InterPro" id="IPR012867">
    <property type="entry name" value="DUF1648"/>
</dbReference>
<evidence type="ECO:0000313" key="3">
    <source>
        <dbReference type="EMBL" id="OWF32074.1"/>
    </source>
</evidence>
<dbReference type="PANTHER" id="PTHR37810">
    <property type="entry name" value="IMMUNITY PROTEIN SDPI"/>
    <property type="match status" value="1"/>
</dbReference>
<name>A0A210P6I3_9LACO</name>
<dbReference type="Proteomes" id="UP000196649">
    <property type="component" value="Unassembled WGS sequence"/>
</dbReference>
<feature type="transmembrane region" description="Helical" evidence="1">
    <location>
        <begin position="121"/>
        <end position="140"/>
    </location>
</feature>
<feature type="domain" description="DUF1648" evidence="2">
    <location>
        <begin position="20"/>
        <end position="65"/>
    </location>
</feature>
<organism evidence="3 4">
    <name type="scientific">Companilactobacillus kimchii</name>
    <dbReference type="NCBI Taxonomy" id="2801452"/>
    <lineage>
        <taxon>Bacteria</taxon>
        <taxon>Bacillati</taxon>
        <taxon>Bacillota</taxon>
        <taxon>Bacilli</taxon>
        <taxon>Lactobacillales</taxon>
        <taxon>Lactobacillaceae</taxon>
        <taxon>Companilactobacillus</taxon>
    </lineage>
</organism>
<feature type="transmembrane region" description="Helical" evidence="1">
    <location>
        <begin position="88"/>
        <end position="109"/>
    </location>
</feature>
<sequence>MKAFIIKKITRFKLESILAIWIPILIATLFWNKIPNRLPTHFNSQMIADNWNSKPVALITLPIILTIVQLFLIIIVSRDPKNENIQPWIQKTVFSIMPVLSAVILLLTVFGSFPSVLQANYVNLILGIIFIILGITLGKVQSNYTIGIRIPWTLHSKQNWNMTHKFGEKIYIVGGIIIIIASFISIKLIFIPTILVIVLAPCIYSYLLHKKGI</sequence>
<dbReference type="Pfam" id="PF13630">
    <property type="entry name" value="SdpI"/>
    <property type="match status" value="1"/>
</dbReference>
<keyword evidence="1" id="KW-0812">Transmembrane</keyword>
<dbReference type="AlphaFoldDB" id="A0A210P6I3"/>
<comment type="caution">
    <text evidence="3">The sequence shown here is derived from an EMBL/GenBank/DDBJ whole genome shotgun (WGS) entry which is preliminary data.</text>
</comment>
<dbReference type="InterPro" id="IPR025962">
    <property type="entry name" value="SdpI/YhfL"/>
</dbReference>
<reference evidence="3 4" key="1">
    <citation type="submission" date="2017-03" db="EMBL/GenBank/DDBJ databases">
        <title>Genome sequence of Lactobacillus kimchii KACC 12383.</title>
        <authorList>
            <person name="Chun J."/>
        </authorList>
    </citation>
    <scope>NUCLEOTIDE SEQUENCE [LARGE SCALE GENOMIC DNA]</scope>
    <source>
        <strain evidence="3 4">KACC 12383</strain>
    </source>
</reference>
<dbReference type="EMBL" id="MXAL01000013">
    <property type="protein sequence ID" value="OWF32074.1"/>
    <property type="molecule type" value="Genomic_DNA"/>
</dbReference>
<evidence type="ECO:0000256" key="1">
    <source>
        <dbReference type="SAM" id="Phobius"/>
    </source>
</evidence>
<feature type="transmembrane region" description="Helical" evidence="1">
    <location>
        <begin position="166"/>
        <end position="184"/>
    </location>
</feature>
<evidence type="ECO:0000259" key="2">
    <source>
        <dbReference type="Pfam" id="PF07853"/>
    </source>
</evidence>
<keyword evidence="1" id="KW-1133">Transmembrane helix</keyword>
<evidence type="ECO:0000313" key="4">
    <source>
        <dbReference type="Proteomes" id="UP000196649"/>
    </source>
</evidence>
<dbReference type="PANTHER" id="PTHR37810:SF5">
    <property type="entry name" value="IMMUNITY PROTEIN SDPI"/>
    <property type="match status" value="1"/>
</dbReference>
<gene>
    <name evidence="3" type="ORF">LKACC12383_02426</name>
</gene>
<dbReference type="PIRSF" id="PIRSF038959">
    <property type="entry name" value="SdpI"/>
    <property type="match status" value="1"/>
</dbReference>
<feature type="transmembrane region" description="Helical" evidence="1">
    <location>
        <begin position="56"/>
        <end position="76"/>
    </location>
</feature>
<feature type="transmembrane region" description="Helical" evidence="1">
    <location>
        <begin position="190"/>
        <end position="208"/>
    </location>
</feature>
<dbReference type="Pfam" id="PF07853">
    <property type="entry name" value="DUF1648"/>
    <property type="match status" value="1"/>
</dbReference>